<evidence type="ECO:0000256" key="4">
    <source>
        <dbReference type="ARBA" id="ARBA00022759"/>
    </source>
</evidence>
<keyword evidence="7" id="KW-0175">Coiled coil</keyword>
<reference evidence="10" key="1">
    <citation type="submission" date="2018-02" db="EMBL/GenBank/DDBJ databases">
        <authorList>
            <person name="Cohen D.B."/>
            <person name="Kent A.D."/>
        </authorList>
    </citation>
    <scope>NUCLEOTIDE SEQUENCE</scope>
</reference>
<name>A0A2N9FDN8_FAGSY</name>
<dbReference type="PANTHER" id="PTHR35046">
    <property type="entry name" value="ZINC KNUCKLE (CCHC-TYPE) FAMILY PROTEIN"/>
    <property type="match status" value="1"/>
</dbReference>
<accession>A0A2N9FDN8</accession>
<keyword evidence="6" id="KW-0695">RNA-directed DNA polymerase</keyword>
<dbReference type="EMBL" id="OIVN01000746">
    <property type="protein sequence ID" value="SPC84989.1"/>
    <property type="molecule type" value="Genomic_DNA"/>
</dbReference>
<evidence type="ECO:0000256" key="6">
    <source>
        <dbReference type="ARBA" id="ARBA00022918"/>
    </source>
</evidence>
<dbReference type="GO" id="GO:0004519">
    <property type="term" value="F:endonuclease activity"/>
    <property type="evidence" value="ECO:0007669"/>
    <property type="project" value="UniProtKB-KW"/>
</dbReference>
<evidence type="ECO:0000256" key="2">
    <source>
        <dbReference type="ARBA" id="ARBA00022695"/>
    </source>
</evidence>
<evidence type="ECO:0000313" key="10">
    <source>
        <dbReference type="EMBL" id="SPC84989.1"/>
    </source>
</evidence>
<dbReference type="Gene3D" id="3.10.20.370">
    <property type="match status" value="1"/>
</dbReference>
<dbReference type="CDD" id="cd09274">
    <property type="entry name" value="RNase_HI_RT_Ty3"/>
    <property type="match status" value="1"/>
</dbReference>
<dbReference type="InterPro" id="IPR041373">
    <property type="entry name" value="RT_RNaseH"/>
</dbReference>
<dbReference type="FunFam" id="3.10.20.370:FF:000001">
    <property type="entry name" value="Retrovirus-related Pol polyprotein from transposon 17.6-like protein"/>
    <property type="match status" value="1"/>
</dbReference>
<dbReference type="GO" id="GO:0016787">
    <property type="term" value="F:hydrolase activity"/>
    <property type="evidence" value="ECO:0007669"/>
    <property type="project" value="UniProtKB-KW"/>
</dbReference>
<evidence type="ECO:0000256" key="5">
    <source>
        <dbReference type="ARBA" id="ARBA00022801"/>
    </source>
</evidence>
<dbReference type="PANTHER" id="PTHR35046:SF21">
    <property type="entry name" value="RETROTRANSPOSON GAG DOMAIN-CONTAINING PROTEIN-RELATED"/>
    <property type="match status" value="1"/>
</dbReference>
<keyword evidence="1" id="KW-0808">Transferase</keyword>
<evidence type="ECO:0000256" key="7">
    <source>
        <dbReference type="SAM" id="Coils"/>
    </source>
</evidence>
<dbReference type="Pfam" id="PF17917">
    <property type="entry name" value="RT_RNaseH"/>
    <property type="match status" value="1"/>
</dbReference>
<evidence type="ECO:0000259" key="8">
    <source>
        <dbReference type="Pfam" id="PF03732"/>
    </source>
</evidence>
<protein>
    <recommendedName>
        <fullName evidence="11">Reverse transcriptase/retrotransposon-derived protein RNase H-like domain-containing protein</fullName>
    </recommendedName>
</protein>
<keyword evidence="3" id="KW-0540">Nuclease</keyword>
<dbReference type="InterPro" id="IPR043502">
    <property type="entry name" value="DNA/RNA_pol_sf"/>
</dbReference>
<dbReference type="GO" id="GO:0003964">
    <property type="term" value="F:RNA-directed DNA polymerase activity"/>
    <property type="evidence" value="ECO:0007669"/>
    <property type="project" value="UniProtKB-KW"/>
</dbReference>
<evidence type="ECO:0000256" key="1">
    <source>
        <dbReference type="ARBA" id="ARBA00022679"/>
    </source>
</evidence>
<gene>
    <name evidence="10" type="ORF">FSB_LOCUS12871</name>
</gene>
<feature type="coiled-coil region" evidence="7">
    <location>
        <begin position="16"/>
        <end position="50"/>
    </location>
</feature>
<dbReference type="AlphaFoldDB" id="A0A2N9FDN8"/>
<proteinExistence type="predicted"/>
<keyword evidence="2" id="KW-0548">Nucleotidyltransferase</keyword>
<dbReference type="Gene3D" id="3.10.10.10">
    <property type="entry name" value="HIV Type 1 Reverse Transcriptase, subunit A, domain 1"/>
    <property type="match status" value="1"/>
</dbReference>
<evidence type="ECO:0008006" key="11">
    <source>
        <dbReference type="Google" id="ProtNLM"/>
    </source>
</evidence>
<organism evidence="10">
    <name type="scientific">Fagus sylvatica</name>
    <name type="common">Beechnut</name>
    <dbReference type="NCBI Taxonomy" id="28930"/>
    <lineage>
        <taxon>Eukaryota</taxon>
        <taxon>Viridiplantae</taxon>
        <taxon>Streptophyta</taxon>
        <taxon>Embryophyta</taxon>
        <taxon>Tracheophyta</taxon>
        <taxon>Spermatophyta</taxon>
        <taxon>Magnoliopsida</taxon>
        <taxon>eudicotyledons</taxon>
        <taxon>Gunneridae</taxon>
        <taxon>Pentapetalae</taxon>
        <taxon>rosids</taxon>
        <taxon>fabids</taxon>
        <taxon>Fagales</taxon>
        <taxon>Fagaceae</taxon>
        <taxon>Fagus</taxon>
    </lineage>
</organism>
<evidence type="ECO:0000259" key="9">
    <source>
        <dbReference type="Pfam" id="PF17917"/>
    </source>
</evidence>
<dbReference type="InterPro" id="IPR005162">
    <property type="entry name" value="Retrotrans_gag_dom"/>
</dbReference>
<dbReference type="CDD" id="cd00303">
    <property type="entry name" value="retropepsin_like"/>
    <property type="match status" value="1"/>
</dbReference>
<keyword evidence="5" id="KW-0378">Hydrolase</keyword>
<evidence type="ECO:0000256" key="3">
    <source>
        <dbReference type="ARBA" id="ARBA00022722"/>
    </source>
</evidence>
<feature type="domain" description="Retrotransposon gag" evidence="8">
    <location>
        <begin position="127"/>
        <end position="225"/>
    </location>
</feature>
<sequence>MAGHRHQGYNMEDHDESHTNFEMDELRRQLQELQQRLEQYENQGHGARYHDFESDNENPFHCAYSHSSGESTPPHPHFVRNSRPSFDMKVDIPNFEGKMQPDDFIDWHTTVERIFDFKDVLENRKVKVVAIKLRKYASIWWEHLKRQREREGRERITTWAKMKRELKRKYLPDHYKQDAFMKFHNFKQRELSVEEYTTEFDHLMIRCDVVEQEEQIIAHYLGGLHVEISDVVQLQPYWTYNDVCKLAMKVEKQLKEKYMEMEDENDFSPETNEHVAEEEEITYADRGETLVVQRSLKVTYVEYEWLRNYIFHTRCTSHGKLCNVIIDGGSCENVVAATMVEKLKLKTEDHLKPYKLQWLCEANEVNVNKRCLVEFSIGKNYKDAVVCDIVPMDACHLLLGRPWQYDRKTKHDGFKNTYSFENDGVKILLVPLKMVHIPKPSFGEGTNLLTRSGVEKALMENGEGFAIVEIPHGLPPMRDMQHCIDLVPGSMLPNKPAYRLNLKEHEELQRQVEELIEKGLVRESMSPCAVSALLVPKKDGSWPQKSFELIKKKVTEAPVLILPDFSKLFEVDCDASGVGIGAVLSQEGKPIAFFSEKLNESRRKYSTYDKEFYAIIRALDHWSHYLFPNEFLLHSDHEALKYLNSQQKLNSRHANRVELLQPYSFSIKN</sequence>
<dbReference type="SUPFAM" id="SSF56672">
    <property type="entry name" value="DNA/RNA polymerases"/>
    <property type="match status" value="1"/>
</dbReference>
<dbReference type="Pfam" id="PF03732">
    <property type="entry name" value="Retrotrans_gag"/>
    <property type="match status" value="1"/>
</dbReference>
<dbReference type="InterPro" id="IPR021109">
    <property type="entry name" value="Peptidase_aspartic_dom_sf"/>
</dbReference>
<feature type="domain" description="Reverse transcriptase RNase H-like" evidence="9">
    <location>
        <begin position="564"/>
        <end position="663"/>
    </location>
</feature>
<dbReference type="Gene3D" id="2.40.70.10">
    <property type="entry name" value="Acid Proteases"/>
    <property type="match status" value="1"/>
</dbReference>
<keyword evidence="4" id="KW-0255">Endonuclease</keyword>